<dbReference type="GeneID" id="54488581"/>
<sequence length="345" mass="38308">MSRFWPYSFAPRAQPLTQPSHAQVNAYSEYTNRHVRQHTQAPSSPPDLTNSIKSFRTAMLDRAARHLGCQMFSLIRATLHGANTPIGTPDLYTHLGTSIGNPSILINSVSRRYVLPFVEPHWYTTTSLFAFGGVLPHPATPSNNGKMDSHGATELYIKLASQQLSDHHTATDVQKFGVPLPILPADFLALIRVHAVFVAGSPFGASFAERWVVWDGPGCLQNHQHIMARPLLLAKVNVTPRPLGQVYDVVAGLCMGGNRASWGKPPGSTTEHGVWALWCRRAERYGLPFQWRYFLIVSGPGAVAVSWDSIEALLRALVFLNRPELLREEIYALPAEIREECEIVE</sequence>
<name>A0A6A6VWA9_9PEZI</name>
<dbReference type="EMBL" id="ML996581">
    <property type="protein sequence ID" value="KAF2754076.1"/>
    <property type="molecule type" value="Genomic_DNA"/>
</dbReference>
<dbReference type="Proteomes" id="UP000799437">
    <property type="component" value="Unassembled WGS sequence"/>
</dbReference>
<evidence type="ECO:0000313" key="1">
    <source>
        <dbReference type="EMBL" id="KAF2754076.1"/>
    </source>
</evidence>
<protein>
    <submittedName>
        <fullName evidence="1">Uncharacterized protein</fullName>
    </submittedName>
</protein>
<organism evidence="1 2">
    <name type="scientific">Pseudovirgaria hyperparasitica</name>
    <dbReference type="NCBI Taxonomy" id="470096"/>
    <lineage>
        <taxon>Eukaryota</taxon>
        <taxon>Fungi</taxon>
        <taxon>Dikarya</taxon>
        <taxon>Ascomycota</taxon>
        <taxon>Pezizomycotina</taxon>
        <taxon>Dothideomycetes</taxon>
        <taxon>Dothideomycetes incertae sedis</taxon>
        <taxon>Acrospermales</taxon>
        <taxon>Acrospermaceae</taxon>
        <taxon>Pseudovirgaria</taxon>
    </lineage>
</organism>
<dbReference type="AlphaFoldDB" id="A0A6A6VWA9"/>
<reference evidence="1" key="1">
    <citation type="journal article" date="2020" name="Stud. Mycol.">
        <title>101 Dothideomycetes genomes: a test case for predicting lifestyles and emergence of pathogens.</title>
        <authorList>
            <person name="Haridas S."/>
            <person name="Albert R."/>
            <person name="Binder M."/>
            <person name="Bloem J."/>
            <person name="Labutti K."/>
            <person name="Salamov A."/>
            <person name="Andreopoulos B."/>
            <person name="Baker S."/>
            <person name="Barry K."/>
            <person name="Bills G."/>
            <person name="Bluhm B."/>
            <person name="Cannon C."/>
            <person name="Castanera R."/>
            <person name="Culley D."/>
            <person name="Daum C."/>
            <person name="Ezra D."/>
            <person name="Gonzalez J."/>
            <person name="Henrissat B."/>
            <person name="Kuo A."/>
            <person name="Liang C."/>
            <person name="Lipzen A."/>
            <person name="Lutzoni F."/>
            <person name="Magnuson J."/>
            <person name="Mondo S."/>
            <person name="Nolan M."/>
            <person name="Ohm R."/>
            <person name="Pangilinan J."/>
            <person name="Park H.-J."/>
            <person name="Ramirez L."/>
            <person name="Alfaro M."/>
            <person name="Sun H."/>
            <person name="Tritt A."/>
            <person name="Yoshinaga Y."/>
            <person name="Zwiers L.-H."/>
            <person name="Turgeon B."/>
            <person name="Goodwin S."/>
            <person name="Spatafora J."/>
            <person name="Crous P."/>
            <person name="Grigoriev I."/>
        </authorList>
    </citation>
    <scope>NUCLEOTIDE SEQUENCE</scope>
    <source>
        <strain evidence="1">CBS 121739</strain>
    </source>
</reference>
<gene>
    <name evidence="1" type="ORF">EJ05DRAFT_504190</name>
</gene>
<proteinExistence type="predicted"/>
<dbReference type="RefSeq" id="XP_033596527.1">
    <property type="nucleotide sequence ID" value="XM_033747527.1"/>
</dbReference>
<keyword evidence="2" id="KW-1185">Reference proteome</keyword>
<evidence type="ECO:0000313" key="2">
    <source>
        <dbReference type="Proteomes" id="UP000799437"/>
    </source>
</evidence>
<accession>A0A6A6VWA9</accession>